<accession>A0A1F6GZM6</accession>
<reference evidence="10 11" key="1">
    <citation type="journal article" date="2016" name="Nat. Commun.">
        <title>Thousands of microbial genomes shed light on interconnected biogeochemical processes in an aquifer system.</title>
        <authorList>
            <person name="Anantharaman K."/>
            <person name="Brown C.T."/>
            <person name="Hug L.A."/>
            <person name="Sharon I."/>
            <person name="Castelle C.J."/>
            <person name="Probst A.J."/>
            <person name="Thomas B.C."/>
            <person name="Singh A."/>
            <person name="Wilkins M.J."/>
            <person name="Karaoz U."/>
            <person name="Brodie E.L."/>
            <person name="Williams K.H."/>
            <person name="Hubbard S.S."/>
            <person name="Banfield J.F."/>
        </authorList>
    </citation>
    <scope>NUCLEOTIDE SEQUENCE [LARGE SCALE GENOMIC DNA]</scope>
</reference>
<name>A0A1F6GZM6_9PROT</name>
<evidence type="ECO:0000313" key="10">
    <source>
        <dbReference type="EMBL" id="OGH03539.1"/>
    </source>
</evidence>
<comment type="caution">
    <text evidence="10">The sequence shown here is derived from an EMBL/GenBank/DDBJ whole genome shotgun (WGS) entry which is preliminary data.</text>
</comment>
<dbReference type="Pfam" id="PF13677">
    <property type="entry name" value="MotB_plug"/>
    <property type="match status" value="1"/>
</dbReference>
<dbReference type="PANTHER" id="PTHR30329">
    <property type="entry name" value="STATOR ELEMENT OF FLAGELLAR MOTOR COMPLEX"/>
    <property type="match status" value="1"/>
</dbReference>
<feature type="transmembrane region" description="Helical" evidence="8">
    <location>
        <begin position="18"/>
        <end position="37"/>
    </location>
</feature>
<proteinExistence type="inferred from homology"/>
<keyword evidence="4 8" id="KW-0812">Transmembrane</keyword>
<gene>
    <name evidence="10" type="ORF">A2557_01140</name>
</gene>
<sequence length="215" mass="23787">MADEECTCPKVEERVEWIYTYGDMVTLLLTFFILLFAMSSSEKAVFNAMSMSFKSGPPGSPYQFSGMPTFMAGIPQAMNKNNLELEATEVTIDDRGITVSFSDSVMFDRGSAQVSPGGMEVIEKFSRIVHSFPNGLVIEGHTDDLPTNSEVYPSNWELSAARAGAVARALEEFGVKRSRMEVAGYADTRPKVANETASLRRLNRRIDILVKPEGY</sequence>
<dbReference type="EMBL" id="MFNF01000015">
    <property type="protein sequence ID" value="OGH03539.1"/>
    <property type="molecule type" value="Genomic_DNA"/>
</dbReference>
<evidence type="ECO:0000256" key="7">
    <source>
        <dbReference type="PROSITE-ProRule" id="PRU00473"/>
    </source>
</evidence>
<comment type="similarity">
    <text evidence="2">Belongs to the MotB family.</text>
</comment>
<evidence type="ECO:0000256" key="4">
    <source>
        <dbReference type="ARBA" id="ARBA00022692"/>
    </source>
</evidence>
<organism evidence="10 11">
    <name type="scientific">Candidatus Lambdaproteobacteria bacterium RIFOXYD2_FULL_56_26</name>
    <dbReference type="NCBI Taxonomy" id="1817773"/>
    <lineage>
        <taxon>Bacteria</taxon>
        <taxon>Pseudomonadati</taxon>
        <taxon>Pseudomonadota</taxon>
        <taxon>Candidatus Lambdaproteobacteria</taxon>
    </lineage>
</organism>
<evidence type="ECO:0000256" key="3">
    <source>
        <dbReference type="ARBA" id="ARBA00022475"/>
    </source>
</evidence>
<evidence type="ECO:0000259" key="9">
    <source>
        <dbReference type="PROSITE" id="PS51123"/>
    </source>
</evidence>
<evidence type="ECO:0000256" key="8">
    <source>
        <dbReference type="SAM" id="Phobius"/>
    </source>
</evidence>
<dbReference type="SUPFAM" id="SSF103088">
    <property type="entry name" value="OmpA-like"/>
    <property type="match status" value="1"/>
</dbReference>
<evidence type="ECO:0000313" key="11">
    <source>
        <dbReference type="Proteomes" id="UP000177583"/>
    </source>
</evidence>
<keyword evidence="5 8" id="KW-1133">Transmembrane helix</keyword>
<dbReference type="InterPro" id="IPR036737">
    <property type="entry name" value="OmpA-like_sf"/>
</dbReference>
<keyword evidence="6 7" id="KW-0472">Membrane</keyword>
<dbReference type="Gene3D" id="3.30.1330.60">
    <property type="entry name" value="OmpA-like domain"/>
    <property type="match status" value="1"/>
</dbReference>
<dbReference type="InterPro" id="IPR006665">
    <property type="entry name" value="OmpA-like"/>
</dbReference>
<dbReference type="PROSITE" id="PS51123">
    <property type="entry name" value="OMPA_2"/>
    <property type="match status" value="1"/>
</dbReference>
<feature type="domain" description="OmpA-like" evidence="9">
    <location>
        <begin position="94"/>
        <end position="214"/>
    </location>
</feature>
<evidence type="ECO:0000256" key="2">
    <source>
        <dbReference type="ARBA" id="ARBA00008914"/>
    </source>
</evidence>
<protein>
    <recommendedName>
        <fullName evidence="9">OmpA-like domain-containing protein</fullName>
    </recommendedName>
</protein>
<comment type="subcellular location">
    <subcellularLocation>
        <location evidence="1">Cell membrane</location>
        <topology evidence="1">Single-pass membrane protein</topology>
    </subcellularLocation>
</comment>
<dbReference type="GO" id="GO:0005886">
    <property type="term" value="C:plasma membrane"/>
    <property type="evidence" value="ECO:0007669"/>
    <property type="project" value="UniProtKB-SubCell"/>
</dbReference>
<dbReference type="CDD" id="cd07185">
    <property type="entry name" value="OmpA_C-like"/>
    <property type="match status" value="1"/>
</dbReference>
<dbReference type="InterPro" id="IPR025713">
    <property type="entry name" value="MotB-like_N_dom"/>
</dbReference>
<evidence type="ECO:0000256" key="1">
    <source>
        <dbReference type="ARBA" id="ARBA00004162"/>
    </source>
</evidence>
<dbReference type="PANTHER" id="PTHR30329:SF21">
    <property type="entry name" value="LIPOPROTEIN YIAD-RELATED"/>
    <property type="match status" value="1"/>
</dbReference>
<dbReference type="InterPro" id="IPR050330">
    <property type="entry name" value="Bact_OuterMem_StrucFunc"/>
</dbReference>
<evidence type="ECO:0000256" key="6">
    <source>
        <dbReference type="ARBA" id="ARBA00023136"/>
    </source>
</evidence>
<evidence type="ECO:0000256" key="5">
    <source>
        <dbReference type="ARBA" id="ARBA00022989"/>
    </source>
</evidence>
<dbReference type="Proteomes" id="UP000177583">
    <property type="component" value="Unassembled WGS sequence"/>
</dbReference>
<keyword evidence="3" id="KW-1003">Cell membrane</keyword>
<dbReference type="Pfam" id="PF00691">
    <property type="entry name" value="OmpA"/>
    <property type="match status" value="1"/>
</dbReference>
<dbReference type="AlphaFoldDB" id="A0A1F6GZM6"/>